<dbReference type="SMART" id="SM00175">
    <property type="entry name" value="RAB"/>
    <property type="match status" value="1"/>
</dbReference>
<dbReference type="SMART" id="SM00174">
    <property type="entry name" value="RHO"/>
    <property type="match status" value="1"/>
</dbReference>
<dbReference type="PROSITE" id="PS51421">
    <property type="entry name" value="RAS"/>
    <property type="match status" value="1"/>
</dbReference>
<evidence type="ECO:0000313" key="4">
    <source>
        <dbReference type="EMBL" id="KAJ7667358.1"/>
    </source>
</evidence>
<reference evidence="4" key="1">
    <citation type="submission" date="2023-03" db="EMBL/GenBank/DDBJ databases">
        <title>Massive genome expansion in bonnet fungi (Mycena s.s.) driven by repeated elements and novel gene families across ecological guilds.</title>
        <authorList>
            <consortium name="Lawrence Berkeley National Laboratory"/>
            <person name="Harder C.B."/>
            <person name="Miyauchi S."/>
            <person name="Viragh M."/>
            <person name="Kuo A."/>
            <person name="Thoen E."/>
            <person name="Andreopoulos B."/>
            <person name="Lu D."/>
            <person name="Skrede I."/>
            <person name="Drula E."/>
            <person name="Henrissat B."/>
            <person name="Morin E."/>
            <person name="Kohler A."/>
            <person name="Barry K."/>
            <person name="LaButti K."/>
            <person name="Morin E."/>
            <person name="Salamov A."/>
            <person name="Lipzen A."/>
            <person name="Mereny Z."/>
            <person name="Hegedus B."/>
            <person name="Baldrian P."/>
            <person name="Stursova M."/>
            <person name="Weitz H."/>
            <person name="Taylor A."/>
            <person name="Grigoriev I.V."/>
            <person name="Nagy L.G."/>
            <person name="Martin F."/>
            <person name="Kauserud H."/>
        </authorList>
    </citation>
    <scope>NUCLEOTIDE SEQUENCE</scope>
    <source>
        <strain evidence="4">CBHHK067</strain>
    </source>
</reference>
<evidence type="ECO:0000313" key="5">
    <source>
        <dbReference type="Proteomes" id="UP001221757"/>
    </source>
</evidence>
<dbReference type="InterPro" id="IPR027417">
    <property type="entry name" value="P-loop_NTPase"/>
</dbReference>
<dbReference type="AlphaFoldDB" id="A0AAD7G912"/>
<dbReference type="EMBL" id="JARKIE010000201">
    <property type="protein sequence ID" value="KAJ7667358.1"/>
    <property type="molecule type" value="Genomic_DNA"/>
</dbReference>
<evidence type="ECO:0000256" key="2">
    <source>
        <dbReference type="ARBA" id="ARBA00022741"/>
    </source>
</evidence>
<accession>A0AAD7G912</accession>
<comment type="subcellular location">
    <subcellularLocation>
        <location evidence="1">Cell membrane</location>
        <topology evidence="1">Lipid-anchor</topology>
        <orientation evidence="1">Cytoplasmic side</orientation>
    </subcellularLocation>
</comment>
<protein>
    <submittedName>
        <fullName evidence="4">Ras protein</fullName>
    </submittedName>
</protein>
<gene>
    <name evidence="4" type="ORF">B0H17DRAFT_1088668</name>
</gene>
<evidence type="ECO:0000256" key="3">
    <source>
        <dbReference type="ARBA" id="ARBA00023134"/>
    </source>
</evidence>
<name>A0AAD7G912_MYCRO</name>
<keyword evidence="5" id="KW-1185">Reference proteome</keyword>
<evidence type="ECO:0000256" key="1">
    <source>
        <dbReference type="ARBA" id="ARBA00004342"/>
    </source>
</evidence>
<dbReference type="PROSITE" id="PS51419">
    <property type="entry name" value="RAB"/>
    <property type="match status" value="1"/>
</dbReference>
<organism evidence="4 5">
    <name type="scientific">Mycena rosella</name>
    <name type="common">Pink bonnet</name>
    <name type="synonym">Agaricus rosellus</name>
    <dbReference type="NCBI Taxonomy" id="1033263"/>
    <lineage>
        <taxon>Eukaryota</taxon>
        <taxon>Fungi</taxon>
        <taxon>Dikarya</taxon>
        <taxon>Basidiomycota</taxon>
        <taxon>Agaricomycotina</taxon>
        <taxon>Agaricomycetes</taxon>
        <taxon>Agaricomycetidae</taxon>
        <taxon>Agaricales</taxon>
        <taxon>Marasmiineae</taxon>
        <taxon>Mycenaceae</taxon>
        <taxon>Mycena</taxon>
    </lineage>
</organism>
<dbReference type="GO" id="GO:0007165">
    <property type="term" value="P:signal transduction"/>
    <property type="evidence" value="ECO:0007669"/>
    <property type="project" value="InterPro"/>
</dbReference>
<comment type="caution">
    <text evidence="4">The sequence shown here is derived from an EMBL/GenBank/DDBJ whole genome shotgun (WGS) entry which is preliminary data.</text>
</comment>
<dbReference type="GO" id="GO:0005886">
    <property type="term" value="C:plasma membrane"/>
    <property type="evidence" value="ECO:0007669"/>
    <property type="project" value="UniProtKB-SubCell"/>
</dbReference>
<dbReference type="GO" id="GO:0003924">
    <property type="term" value="F:GTPase activity"/>
    <property type="evidence" value="ECO:0007669"/>
    <property type="project" value="InterPro"/>
</dbReference>
<dbReference type="InterPro" id="IPR001806">
    <property type="entry name" value="Small_GTPase"/>
</dbReference>
<sequence>MEEWKIAMIGDVGVGKISFAFQAVNGCFCDEINPTLDEIYRSQFVVDDRRCTVELLLPYPTELDAGWANRLTYTAQAWALVYSITSGASFDHLIALSPQVATHAKLEGGPVLVVLGNKCDLHEALREVPKKKGEELARWFGCHFCETSAKTGQNVGRVIADLVRRLRQPGLAISGVDSGPQKREERRKKTCVIL</sequence>
<dbReference type="Gene3D" id="3.40.50.300">
    <property type="entry name" value="P-loop containing nucleotide triphosphate hydrolases"/>
    <property type="match status" value="1"/>
</dbReference>
<dbReference type="PANTHER" id="PTHR24070">
    <property type="entry name" value="RAS, DI-RAS, AND RHEB FAMILY MEMBERS OF SMALL GTPASE SUPERFAMILY"/>
    <property type="match status" value="1"/>
</dbReference>
<dbReference type="PRINTS" id="PR00449">
    <property type="entry name" value="RASTRNSFRMNG"/>
</dbReference>
<dbReference type="SMART" id="SM00173">
    <property type="entry name" value="RAS"/>
    <property type="match status" value="1"/>
</dbReference>
<keyword evidence="3" id="KW-0342">GTP-binding</keyword>
<dbReference type="Proteomes" id="UP001221757">
    <property type="component" value="Unassembled WGS sequence"/>
</dbReference>
<keyword evidence="2" id="KW-0547">Nucleotide-binding</keyword>
<dbReference type="Pfam" id="PF00071">
    <property type="entry name" value="Ras"/>
    <property type="match status" value="1"/>
</dbReference>
<dbReference type="SUPFAM" id="SSF52540">
    <property type="entry name" value="P-loop containing nucleoside triphosphate hydrolases"/>
    <property type="match status" value="1"/>
</dbReference>
<proteinExistence type="predicted"/>
<dbReference type="InterPro" id="IPR020849">
    <property type="entry name" value="Small_GTPase_Ras-type"/>
</dbReference>
<dbReference type="GO" id="GO:0005525">
    <property type="term" value="F:GTP binding"/>
    <property type="evidence" value="ECO:0007669"/>
    <property type="project" value="UniProtKB-KW"/>
</dbReference>